<reference evidence="1" key="1">
    <citation type="submission" date="2021-07" db="EMBL/GenBank/DDBJ databases">
        <title>Aureisphaera sp. CAU 1614 isolated from sea sediment.</title>
        <authorList>
            <person name="Kim W."/>
        </authorList>
    </citation>
    <scope>NUCLEOTIDE SEQUENCE</scope>
    <source>
        <strain evidence="1">CAU 1614</strain>
    </source>
</reference>
<evidence type="ECO:0000313" key="2">
    <source>
        <dbReference type="Proteomes" id="UP001138686"/>
    </source>
</evidence>
<gene>
    <name evidence="1" type="ORF">KXJ69_12405</name>
</gene>
<proteinExistence type="predicted"/>
<name>A0A9X1K0Y8_9FLAO</name>
<dbReference type="Proteomes" id="UP001138686">
    <property type="component" value="Unassembled WGS sequence"/>
</dbReference>
<sequence>MYQVKSYRKEYKLAWDTFVDQAKNATFLFKRDFMEYHKDRFEDFSILIYKKDKLVSVMPANKKEDTVYSHSGLTYGGIVLKKDVKLSEVWHIYKTLLQFFEEKGFQKFVVKEMPNMYTIYPADEFSYLTYILKAKLIRTDIASSIFLPSAIKIQSNRKEGVKKAEKAQLTIKEESNFEGFWNEILIPNLQKRHGASPVHSISEITYLQSKFPKNIKQFNVYSGSTIVAGATIFETQKVAHVQYISANENRQELGALDYLFYYLILEKYKNKDYFDFGTSNENGGNNLNSGLLYWKECFGARPMAHRYYEIEISKYKLMDTVFI</sequence>
<dbReference type="AlphaFoldDB" id="A0A9X1K0Y8"/>
<evidence type="ECO:0000313" key="1">
    <source>
        <dbReference type="EMBL" id="MBW2938911.1"/>
    </source>
</evidence>
<dbReference type="EMBL" id="JAHWDP010000006">
    <property type="protein sequence ID" value="MBW2938911.1"/>
    <property type="molecule type" value="Genomic_DNA"/>
</dbReference>
<accession>A0A9X1K0Y8</accession>
<comment type="caution">
    <text evidence="1">The sequence shown here is derived from an EMBL/GenBank/DDBJ whole genome shotgun (WGS) entry which is preliminary data.</text>
</comment>
<keyword evidence="2" id="KW-1185">Reference proteome</keyword>
<protein>
    <submittedName>
        <fullName evidence="1">GNAT family N-acetyltransferase</fullName>
    </submittedName>
</protein>
<organism evidence="1 2">
    <name type="scientific">Halomarinibacterium sedimenti</name>
    <dbReference type="NCBI Taxonomy" id="2857106"/>
    <lineage>
        <taxon>Bacteria</taxon>
        <taxon>Pseudomonadati</taxon>
        <taxon>Bacteroidota</taxon>
        <taxon>Flavobacteriia</taxon>
        <taxon>Flavobacteriales</taxon>
        <taxon>Flavobacteriaceae</taxon>
        <taxon>Halomarinibacterium</taxon>
    </lineage>
</organism>